<feature type="compositionally biased region" description="Low complexity" evidence="2">
    <location>
        <begin position="239"/>
        <end position="277"/>
    </location>
</feature>
<dbReference type="EMBL" id="VXIV02000200">
    <property type="protein sequence ID" value="KAF6039917.1"/>
    <property type="molecule type" value="Genomic_DNA"/>
</dbReference>
<accession>A0A7J7KP28</accession>
<evidence type="ECO:0000256" key="1">
    <source>
        <dbReference type="PROSITE-ProRule" id="PRU00529"/>
    </source>
</evidence>
<dbReference type="CDD" id="cd11717">
    <property type="entry name" value="THUMP_THUMPD1_like"/>
    <property type="match status" value="1"/>
</dbReference>
<dbReference type="SMART" id="SM00981">
    <property type="entry name" value="THUMP"/>
    <property type="match status" value="1"/>
</dbReference>
<keyword evidence="1" id="KW-0694">RNA-binding</keyword>
<feature type="region of interest" description="Disordered" evidence="2">
    <location>
        <begin position="171"/>
        <end position="310"/>
    </location>
</feature>
<dbReference type="SUPFAM" id="SSF143437">
    <property type="entry name" value="THUMP domain-like"/>
    <property type="match status" value="1"/>
</dbReference>
<feature type="compositionally biased region" description="Low complexity" evidence="2">
    <location>
        <begin position="285"/>
        <end position="302"/>
    </location>
</feature>
<dbReference type="Gene3D" id="3.30.2300.10">
    <property type="entry name" value="THUMP superfamily"/>
    <property type="match status" value="1"/>
</dbReference>
<keyword evidence="5" id="KW-1185">Reference proteome</keyword>
<dbReference type="Pfam" id="PF02926">
    <property type="entry name" value="THUMP"/>
    <property type="match status" value="1"/>
</dbReference>
<reference evidence="4" key="1">
    <citation type="submission" date="2020-06" db="EMBL/GenBank/DDBJ databases">
        <title>Draft genome of Bugula neritina, a colonial animal packing powerful symbionts and potential medicines.</title>
        <authorList>
            <person name="Rayko M."/>
        </authorList>
    </citation>
    <scope>NUCLEOTIDE SEQUENCE [LARGE SCALE GENOMIC DNA]</scope>
    <source>
        <strain evidence="4">Kwan_BN1</strain>
    </source>
</reference>
<organism evidence="4 5">
    <name type="scientific">Bugula neritina</name>
    <name type="common">Brown bryozoan</name>
    <name type="synonym">Sertularia neritina</name>
    <dbReference type="NCBI Taxonomy" id="10212"/>
    <lineage>
        <taxon>Eukaryota</taxon>
        <taxon>Metazoa</taxon>
        <taxon>Spiralia</taxon>
        <taxon>Lophotrochozoa</taxon>
        <taxon>Bryozoa</taxon>
        <taxon>Gymnolaemata</taxon>
        <taxon>Cheilostomatida</taxon>
        <taxon>Flustrina</taxon>
        <taxon>Buguloidea</taxon>
        <taxon>Bugulidae</taxon>
        <taxon>Bugula</taxon>
    </lineage>
</organism>
<evidence type="ECO:0000313" key="4">
    <source>
        <dbReference type="EMBL" id="KAF6039917.1"/>
    </source>
</evidence>
<feature type="compositionally biased region" description="Polar residues" evidence="2">
    <location>
        <begin position="178"/>
        <end position="238"/>
    </location>
</feature>
<comment type="caution">
    <text evidence="4">The sequence shown here is derived from an EMBL/GenBank/DDBJ whole genome shotgun (WGS) entry which is preliminary data.</text>
</comment>
<protein>
    <submittedName>
        <fullName evidence="4">THUMPD1</fullName>
    </submittedName>
</protein>
<name>A0A7J7KP28_BUGNE</name>
<dbReference type="PROSITE" id="PS51165">
    <property type="entry name" value="THUMP"/>
    <property type="match status" value="1"/>
</dbReference>
<evidence type="ECO:0000256" key="2">
    <source>
        <dbReference type="SAM" id="MobiDB-lite"/>
    </source>
</evidence>
<dbReference type="PANTHER" id="PTHR13452">
    <property type="entry name" value="THUMP DOMAIN CONTAINING PROTEIN 1-RELATED"/>
    <property type="match status" value="1"/>
</dbReference>
<evidence type="ECO:0000259" key="3">
    <source>
        <dbReference type="PROSITE" id="PS51165"/>
    </source>
</evidence>
<dbReference type="GO" id="GO:0003723">
    <property type="term" value="F:RNA binding"/>
    <property type="evidence" value="ECO:0007669"/>
    <property type="project" value="UniProtKB-UniRule"/>
</dbReference>
<dbReference type="OrthoDB" id="367221at2759"/>
<evidence type="ECO:0000313" key="5">
    <source>
        <dbReference type="Proteomes" id="UP000593567"/>
    </source>
</evidence>
<dbReference type="GO" id="GO:0006400">
    <property type="term" value="P:tRNA modification"/>
    <property type="evidence" value="ECO:0007669"/>
    <property type="project" value="InterPro"/>
</dbReference>
<sequence>MNRSAFSQRRLIKIYCVWLCDMKASLFVVEDAKQGTLRKTSRTLNRIIPVLSSCRAELTKIGPCVTSAIEQYFSSVSTEDTQGKSYKLLVKVRNNNDGELSQLAIIKVVGEAIRESHSEWKVDLDNPQLVVGIDVLKKVCCISVIHDYTLYKKFNIQELVVSHQTEEAVEKSNGRFMTHSSDTPSGGVTDTPSGGVTDTPSGGVTDTPSGGVTDTPSGGVTDTPSGGVTDTPSSGVTDTPSGGVTDTPSGGTTDTPSSGVTGTPSSGVTDTPSGGVTETPSGGVTETPSGGTTDTPSSGLTSAMTTDDKA</sequence>
<dbReference type="PANTHER" id="PTHR13452:SF10">
    <property type="entry name" value="THUMP DOMAIN-CONTAINING PROTEIN 1"/>
    <property type="match status" value="1"/>
</dbReference>
<dbReference type="InterPro" id="IPR040183">
    <property type="entry name" value="THUMPD1-like"/>
</dbReference>
<dbReference type="Proteomes" id="UP000593567">
    <property type="component" value="Unassembled WGS sequence"/>
</dbReference>
<dbReference type="InterPro" id="IPR004114">
    <property type="entry name" value="THUMP_dom"/>
</dbReference>
<gene>
    <name evidence="4" type="ORF">EB796_001769</name>
</gene>
<proteinExistence type="predicted"/>
<feature type="domain" description="THUMP" evidence="3">
    <location>
        <begin position="32"/>
        <end position="146"/>
    </location>
</feature>
<dbReference type="AlphaFoldDB" id="A0A7J7KP28"/>